<keyword evidence="1" id="KW-0472">Membrane</keyword>
<feature type="transmembrane region" description="Helical" evidence="1">
    <location>
        <begin position="205"/>
        <end position="238"/>
    </location>
</feature>
<evidence type="ECO:0000313" key="2">
    <source>
        <dbReference type="EMBL" id="SVA78893.1"/>
    </source>
</evidence>
<dbReference type="Pfam" id="PF04134">
    <property type="entry name" value="DCC1-like"/>
    <property type="match status" value="1"/>
</dbReference>
<name>A0A381YQQ9_9ZZZZ</name>
<protein>
    <recommendedName>
        <fullName evidence="3">DUF393 domain-containing protein</fullName>
    </recommendedName>
</protein>
<organism evidence="2">
    <name type="scientific">marine metagenome</name>
    <dbReference type="NCBI Taxonomy" id="408172"/>
    <lineage>
        <taxon>unclassified sequences</taxon>
        <taxon>metagenomes</taxon>
        <taxon>ecological metagenomes</taxon>
    </lineage>
</organism>
<sequence>MKKAVTNSISKPVMIYDGDCRFCTLWIQRWKSLTRDKVKYIPYKNAGSEFHPLTSEDFEKSVHYITTKKEVFSGAGAVFKSLADASVYQFLFWLYNRMSIFKNCTEIGYRFVANNRRISSFMTYIFWGKSLEKPTYHLSRWIFLKLIAIVYFIAFLSFWIQAEGLVGQNGILPANDFFQSVTHQLGSSAFFNVPSLQLFLPGYSGLGLICGMGLVFSLTLFIGVIPRVSLIFLWFLYLSVVA</sequence>
<dbReference type="GO" id="GO:0015035">
    <property type="term" value="F:protein-disulfide reductase activity"/>
    <property type="evidence" value="ECO:0007669"/>
    <property type="project" value="InterPro"/>
</dbReference>
<evidence type="ECO:0000256" key="1">
    <source>
        <dbReference type="SAM" id="Phobius"/>
    </source>
</evidence>
<dbReference type="AlphaFoldDB" id="A0A381YQQ9"/>
<dbReference type="InterPro" id="IPR009613">
    <property type="entry name" value="LMF"/>
</dbReference>
<dbReference type="EMBL" id="UINC01018722">
    <property type="protein sequence ID" value="SVA78893.1"/>
    <property type="molecule type" value="Genomic_DNA"/>
</dbReference>
<reference evidence="2" key="1">
    <citation type="submission" date="2018-05" db="EMBL/GenBank/DDBJ databases">
        <authorList>
            <person name="Lanie J.A."/>
            <person name="Ng W.-L."/>
            <person name="Kazmierczak K.M."/>
            <person name="Andrzejewski T.M."/>
            <person name="Davidsen T.M."/>
            <person name="Wayne K.J."/>
            <person name="Tettelin H."/>
            <person name="Glass J.I."/>
            <person name="Rusch D."/>
            <person name="Podicherti R."/>
            <person name="Tsui H.-C.T."/>
            <person name="Winkler M.E."/>
        </authorList>
    </citation>
    <scope>NUCLEOTIDE SEQUENCE</scope>
</reference>
<evidence type="ECO:0008006" key="3">
    <source>
        <dbReference type="Google" id="ProtNLM"/>
    </source>
</evidence>
<keyword evidence="1" id="KW-0812">Transmembrane</keyword>
<dbReference type="GO" id="GO:0005789">
    <property type="term" value="C:endoplasmic reticulum membrane"/>
    <property type="evidence" value="ECO:0007669"/>
    <property type="project" value="TreeGrafter"/>
</dbReference>
<feature type="transmembrane region" description="Helical" evidence="1">
    <location>
        <begin position="142"/>
        <end position="160"/>
    </location>
</feature>
<gene>
    <name evidence="2" type="ORF">METZ01_LOCUS131747</name>
</gene>
<accession>A0A381YQQ9</accession>
<proteinExistence type="predicted"/>
<dbReference type="InterPro" id="IPR007263">
    <property type="entry name" value="DCC1-like"/>
</dbReference>
<keyword evidence="1" id="KW-1133">Transmembrane helix</keyword>
<feature type="non-terminal residue" evidence="2">
    <location>
        <position position="242"/>
    </location>
</feature>
<dbReference type="PANTHER" id="PTHR14463">
    <property type="entry name" value="LIPASE MATURATION FACTOR"/>
    <property type="match status" value="1"/>
</dbReference>
<dbReference type="GO" id="GO:0051604">
    <property type="term" value="P:protein maturation"/>
    <property type="evidence" value="ECO:0007669"/>
    <property type="project" value="InterPro"/>
</dbReference>